<dbReference type="PANTHER" id="PTHR32268">
    <property type="entry name" value="HOMOSERINE O-ACETYLTRANSFERASE"/>
    <property type="match status" value="1"/>
</dbReference>
<dbReference type="Pfam" id="PF00561">
    <property type="entry name" value="Abhydrolase_1"/>
    <property type="match status" value="1"/>
</dbReference>
<dbReference type="KEGG" id="mfc:BRM9_2324"/>
<dbReference type="InterPro" id="IPR029058">
    <property type="entry name" value="AB_hydrolase_fold"/>
</dbReference>
<organism evidence="4 6">
    <name type="scientific">Methanobacterium formicicum</name>
    <dbReference type="NCBI Taxonomy" id="2162"/>
    <lineage>
        <taxon>Archaea</taxon>
        <taxon>Methanobacteriati</taxon>
        <taxon>Methanobacteriota</taxon>
        <taxon>Methanomada group</taxon>
        <taxon>Methanobacteria</taxon>
        <taxon>Methanobacteriales</taxon>
        <taxon>Methanobacteriaceae</taxon>
        <taxon>Methanobacterium</taxon>
    </lineage>
</organism>
<feature type="active site" evidence="2">
    <location>
        <position position="273"/>
    </location>
</feature>
<evidence type="ECO:0000313" key="7">
    <source>
        <dbReference type="Proteomes" id="UP000062768"/>
    </source>
</evidence>
<dbReference type="GO" id="GO:0009092">
    <property type="term" value="P:homoserine metabolic process"/>
    <property type="evidence" value="ECO:0007669"/>
    <property type="project" value="TreeGrafter"/>
</dbReference>
<dbReference type="EC" id="2.3.1.31" evidence="5"/>
<dbReference type="PATRIC" id="fig|2162.10.peg.2433"/>
<name>A0A089ZVW1_METFO</name>
<reference evidence="4" key="1">
    <citation type="submission" date="2013-12" db="EMBL/GenBank/DDBJ databases">
        <title>The complete genome sequence of Methanobacterium sp. BRM9.</title>
        <authorList>
            <consortium name="Pastoral Greenhouse Gas Research Consortium"/>
            <person name="Kelly W.J."/>
            <person name="Leahy S.C."/>
            <person name="Perry R."/>
            <person name="Li D."/>
            <person name="Altermann E."/>
            <person name="Lambie S.C."/>
            <person name="Attwood G.T."/>
        </authorList>
    </citation>
    <scope>NUCLEOTIDE SEQUENCE [LARGE SCALE GENOMIC DNA]</scope>
    <source>
        <strain evidence="4">BRM9</strain>
    </source>
</reference>
<dbReference type="AlphaFoldDB" id="A0A089ZVW1"/>
<evidence type="ECO:0000313" key="6">
    <source>
        <dbReference type="Proteomes" id="UP000029661"/>
    </source>
</evidence>
<dbReference type="InterPro" id="IPR000073">
    <property type="entry name" value="AB_hydrolase_1"/>
</dbReference>
<dbReference type="GeneID" id="26740593"/>
<evidence type="ECO:0000313" key="5">
    <source>
        <dbReference type="EMBL" id="CEL25973.1"/>
    </source>
</evidence>
<reference evidence="5" key="2">
    <citation type="submission" date="2014-09" db="EMBL/GenBank/DDBJ databases">
        <authorList>
            <person name="Bishop-Lilly K.A."/>
            <person name="Broomall S.M."/>
            <person name="Chain P.S."/>
            <person name="Chertkov O."/>
            <person name="Coyne S.R."/>
            <person name="Daligault H.E."/>
            <person name="Davenport K.W."/>
            <person name="Erkkila T."/>
            <person name="Frey K.G."/>
            <person name="Gibbons H.S."/>
            <person name="Gu W."/>
            <person name="Jaissle J."/>
            <person name="Johnson S.L."/>
            <person name="Koroleva G.I."/>
            <person name="Ladner J.T."/>
            <person name="Lo C.-C."/>
            <person name="Minogue T.D."/>
            <person name="Munk C."/>
            <person name="Palacios G.F."/>
            <person name="Redden C.L."/>
            <person name="Rosenzweig C.N."/>
            <person name="Scholz M.B."/>
            <person name="Teshima H."/>
            <person name="Xu Y."/>
        </authorList>
    </citation>
    <scope>NUCLEOTIDE SEQUENCE</scope>
    <source>
        <strain evidence="5">Mb9</strain>
    </source>
</reference>
<keyword evidence="5" id="KW-0012">Acyltransferase</keyword>
<proteinExistence type="predicted"/>
<dbReference type="EMBL" id="LN734822">
    <property type="protein sequence ID" value="CEL25973.1"/>
    <property type="molecule type" value="Genomic_DNA"/>
</dbReference>
<evidence type="ECO:0000259" key="3">
    <source>
        <dbReference type="Pfam" id="PF00561"/>
    </source>
</evidence>
<accession>A0A089ZVW1</accession>
<dbReference type="SUPFAM" id="SSF53474">
    <property type="entry name" value="alpha/beta-Hydrolases"/>
    <property type="match status" value="1"/>
</dbReference>
<dbReference type="InterPro" id="IPR008220">
    <property type="entry name" value="HAT_MetX-like"/>
</dbReference>
<dbReference type="Gene3D" id="3.40.50.1820">
    <property type="entry name" value="alpha/beta hydrolase"/>
    <property type="match status" value="1"/>
</dbReference>
<feature type="active site" description="Nucleophile" evidence="2">
    <location>
        <position position="133"/>
    </location>
</feature>
<evidence type="ECO:0000256" key="2">
    <source>
        <dbReference type="PIRSR" id="PIRSR000443-1"/>
    </source>
</evidence>
<dbReference type="GO" id="GO:0004414">
    <property type="term" value="F:homoserine O-acetyltransferase activity"/>
    <property type="evidence" value="ECO:0007669"/>
    <property type="project" value="UniProtKB-EC"/>
</dbReference>
<dbReference type="PANTHER" id="PTHR32268:SF11">
    <property type="entry name" value="HOMOSERINE O-ACETYLTRANSFERASE"/>
    <property type="match status" value="1"/>
</dbReference>
<dbReference type="Proteomes" id="UP000029661">
    <property type="component" value="Chromosome"/>
</dbReference>
<dbReference type="PIRSF" id="PIRSF000443">
    <property type="entry name" value="Homoser_Ac_trans"/>
    <property type="match status" value="1"/>
</dbReference>
<dbReference type="STRING" id="2162.BRM9_2324"/>
<feature type="domain" description="AB hydrolase-1" evidence="3">
    <location>
        <begin position="44"/>
        <end position="291"/>
    </location>
</feature>
<dbReference type="Proteomes" id="UP000062768">
    <property type="component" value="Chromosome I"/>
</dbReference>
<keyword evidence="7" id="KW-1185">Reference proteome</keyword>
<dbReference type="OrthoDB" id="295172at2157"/>
<sequence length="324" mass="36633">MLEPRYHVIKDFQFESGEMIQDMKLEYATQGIKKVDGEGNITNAFIYLHGWSGDFSSVRNLESVIGPGKAIDTNQFYVISPTALGAPGSSSPSTSGLRTKFPQYTIKDMVRAHYQLLTGGLGIKHVRGIMGTSMGGFQVLNWALQYPDFMDFLILNGTSHRTTNRMYGVYHLMNQIIVADPGYEKGNYVHNPTDAMEKSAYLSYLWSLSPANYEECFQTRREFTDGVEDRKKDSLDWDANDIIWRNKALLGHDLGKRISKISIPALILAINQDQIVDFNYSVLPMHGAMDNSQLFHYDSIWGHYGCTKDIAKTEVAIKKFVKLI</sequence>
<keyword evidence="1 4" id="KW-0808">Transferase</keyword>
<gene>
    <name evidence="4" type="primary">metX2</name>
    <name evidence="4" type="ORF">BRM9_2324</name>
    <name evidence="5" type="ORF">MB9_2362</name>
</gene>
<feature type="active site" evidence="2">
    <location>
        <position position="303"/>
    </location>
</feature>
<dbReference type="GO" id="GO:0009086">
    <property type="term" value="P:methionine biosynthetic process"/>
    <property type="evidence" value="ECO:0007669"/>
    <property type="project" value="TreeGrafter"/>
</dbReference>
<evidence type="ECO:0000256" key="1">
    <source>
        <dbReference type="ARBA" id="ARBA00022679"/>
    </source>
</evidence>
<evidence type="ECO:0000313" key="4">
    <source>
        <dbReference type="EMBL" id="AIS33124.1"/>
    </source>
</evidence>
<protein>
    <submittedName>
        <fullName evidence="4 5">Homoserine O-acetyltransferase</fullName>
        <ecNumber evidence="5">2.3.1.31</ecNumber>
    </submittedName>
</protein>
<dbReference type="RefSeq" id="WP_048085828.1">
    <property type="nucleotide sequence ID" value="NZ_CALCVY010000045.1"/>
</dbReference>
<dbReference type="EMBL" id="CP006933">
    <property type="protein sequence ID" value="AIS33124.1"/>
    <property type="molecule type" value="Genomic_DNA"/>
</dbReference>